<organism evidence="2 3">
    <name type="scientific">Pandoraea fibrosis</name>
    <dbReference type="NCBI Taxonomy" id="1891094"/>
    <lineage>
        <taxon>Bacteria</taxon>
        <taxon>Pseudomonadati</taxon>
        <taxon>Pseudomonadota</taxon>
        <taxon>Betaproteobacteria</taxon>
        <taxon>Burkholderiales</taxon>
        <taxon>Burkholderiaceae</taxon>
        <taxon>Pandoraea</taxon>
    </lineage>
</organism>
<evidence type="ECO:0000256" key="1">
    <source>
        <dbReference type="SAM" id="MobiDB-lite"/>
    </source>
</evidence>
<accession>A0A5E4RZH9</accession>
<name>A0A5E4RZH9_9BURK</name>
<sequence>MKRLLGLLAFLAGGFSTEAFHPLQCDLAPLSRRAVPVTERSRRRTGPDLSGDGHGPRHSRSSL</sequence>
<feature type="region of interest" description="Disordered" evidence="1">
    <location>
        <begin position="32"/>
        <end position="63"/>
    </location>
</feature>
<dbReference type="RefSeq" id="WP_150598542.1">
    <property type="nucleotide sequence ID" value="NZ_CABPRW010000001.1"/>
</dbReference>
<evidence type="ECO:0000313" key="3">
    <source>
        <dbReference type="Proteomes" id="UP000382577"/>
    </source>
</evidence>
<reference evidence="2 3" key="1">
    <citation type="submission" date="2019-08" db="EMBL/GenBank/DDBJ databases">
        <authorList>
            <person name="Peeters C."/>
        </authorList>
    </citation>
    <scope>NUCLEOTIDE SEQUENCE [LARGE SCALE GENOMIC DNA]</scope>
    <source>
        <strain evidence="2 3">LMG 31113</strain>
    </source>
</reference>
<proteinExistence type="predicted"/>
<dbReference type="AlphaFoldDB" id="A0A5E4RZH9"/>
<dbReference type="OrthoDB" id="8945219at2"/>
<dbReference type="EMBL" id="CABPRW010000001">
    <property type="protein sequence ID" value="VVD68343.1"/>
    <property type="molecule type" value="Genomic_DNA"/>
</dbReference>
<dbReference type="Proteomes" id="UP000382577">
    <property type="component" value="Unassembled WGS sequence"/>
</dbReference>
<evidence type="ECO:0000313" key="2">
    <source>
        <dbReference type="EMBL" id="VVD68343.1"/>
    </source>
</evidence>
<gene>
    <name evidence="2" type="ORF">PFI31113_00472</name>
</gene>
<protein>
    <submittedName>
        <fullName evidence="2">Uncharacterized protein</fullName>
    </submittedName>
</protein>